<sequence length="211" mass="22293">MPRSSRNDNIPDDGTSAVWSAADDIDENTYDDAGEEERGAGGGRRRSSLSSSSGGGGGGRSTPALGVLFASCDEDALGSVHRAWAATVLLMAAFFAASIVEATKLHESGTGASIALSMASCWSAALHLILAILGTFILKRFSTSFTVGCFLGLTVVTSQQDLLLCVAFYHNNRGDPVYNVIFADLAFALFGVLTFFSLILGHFRHYVVVRS</sequence>
<evidence type="ECO:0000256" key="1">
    <source>
        <dbReference type="SAM" id="MobiDB-lite"/>
    </source>
</evidence>
<dbReference type="AlphaFoldDB" id="A0ABD3NWY8"/>
<feature type="transmembrane region" description="Helical" evidence="2">
    <location>
        <begin position="145"/>
        <end position="169"/>
    </location>
</feature>
<dbReference type="Proteomes" id="UP001530315">
    <property type="component" value="Unassembled WGS sequence"/>
</dbReference>
<evidence type="ECO:0000256" key="2">
    <source>
        <dbReference type="SAM" id="Phobius"/>
    </source>
</evidence>
<proteinExistence type="predicted"/>
<feature type="region of interest" description="Disordered" evidence="1">
    <location>
        <begin position="1"/>
        <end position="59"/>
    </location>
</feature>
<accession>A0ABD3NWY8</accession>
<evidence type="ECO:0000313" key="4">
    <source>
        <dbReference type="Proteomes" id="UP001530315"/>
    </source>
</evidence>
<feature type="transmembrane region" description="Helical" evidence="2">
    <location>
        <begin position="83"/>
        <end position="100"/>
    </location>
</feature>
<feature type="transmembrane region" description="Helical" evidence="2">
    <location>
        <begin position="181"/>
        <end position="203"/>
    </location>
</feature>
<comment type="caution">
    <text evidence="3">The sequence shown here is derived from an EMBL/GenBank/DDBJ whole genome shotgun (WGS) entry which is preliminary data.</text>
</comment>
<feature type="transmembrane region" description="Helical" evidence="2">
    <location>
        <begin position="112"/>
        <end position="138"/>
    </location>
</feature>
<evidence type="ECO:0000313" key="3">
    <source>
        <dbReference type="EMBL" id="KAL3780193.1"/>
    </source>
</evidence>
<keyword evidence="2" id="KW-1133">Transmembrane helix</keyword>
<keyword evidence="2" id="KW-0472">Membrane</keyword>
<reference evidence="3 4" key="1">
    <citation type="submission" date="2024-10" db="EMBL/GenBank/DDBJ databases">
        <title>Updated reference genomes for cyclostephanoid diatoms.</title>
        <authorList>
            <person name="Roberts W.R."/>
            <person name="Alverson A.J."/>
        </authorList>
    </citation>
    <scope>NUCLEOTIDE SEQUENCE [LARGE SCALE GENOMIC DNA]</scope>
    <source>
        <strain evidence="3 4">AJA276-08</strain>
    </source>
</reference>
<feature type="compositionally biased region" description="Acidic residues" evidence="1">
    <location>
        <begin position="23"/>
        <end position="35"/>
    </location>
</feature>
<organism evidence="3 4">
    <name type="scientific">Stephanodiscus triporus</name>
    <dbReference type="NCBI Taxonomy" id="2934178"/>
    <lineage>
        <taxon>Eukaryota</taxon>
        <taxon>Sar</taxon>
        <taxon>Stramenopiles</taxon>
        <taxon>Ochrophyta</taxon>
        <taxon>Bacillariophyta</taxon>
        <taxon>Coscinodiscophyceae</taxon>
        <taxon>Thalassiosirophycidae</taxon>
        <taxon>Stephanodiscales</taxon>
        <taxon>Stephanodiscaceae</taxon>
        <taxon>Stephanodiscus</taxon>
    </lineage>
</organism>
<dbReference type="EMBL" id="JALLAZ020001126">
    <property type="protein sequence ID" value="KAL3780193.1"/>
    <property type="molecule type" value="Genomic_DNA"/>
</dbReference>
<keyword evidence="4" id="KW-1185">Reference proteome</keyword>
<protein>
    <submittedName>
        <fullName evidence="3">Uncharacterized protein</fullName>
    </submittedName>
</protein>
<keyword evidence="2" id="KW-0812">Transmembrane</keyword>
<gene>
    <name evidence="3" type="ORF">ACHAW5_010278</name>
</gene>
<name>A0ABD3NWY8_9STRA</name>